<proteinExistence type="predicted"/>
<dbReference type="Proteomes" id="UP000198749">
    <property type="component" value="Unassembled WGS sequence"/>
</dbReference>
<dbReference type="RefSeq" id="WP_091360548.1">
    <property type="nucleotide sequence ID" value="NZ_AP025284.1"/>
</dbReference>
<name>A0A1H9K8G7_9GAMM</name>
<dbReference type="Gene3D" id="3.90.550.10">
    <property type="entry name" value="Spore Coat Polysaccharide Biosynthesis Protein SpsA, Chain A"/>
    <property type="match status" value="1"/>
</dbReference>
<dbReference type="AlphaFoldDB" id="A0A1H9K8G7"/>
<accession>A0A1H9K8G7</accession>
<dbReference type="InterPro" id="IPR001173">
    <property type="entry name" value="Glyco_trans_2-like"/>
</dbReference>
<evidence type="ECO:0000313" key="3">
    <source>
        <dbReference type="Proteomes" id="UP000198749"/>
    </source>
</evidence>
<dbReference type="InterPro" id="IPR029044">
    <property type="entry name" value="Nucleotide-diphossugar_trans"/>
</dbReference>
<protein>
    <submittedName>
        <fullName evidence="2">Glycosyltransferase, GT2 family</fullName>
    </submittedName>
</protein>
<evidence type="ECO:0000313" key="2">
    <source>
        <dbReference type="EMBL" id="SEQ95362.1"/>
    </source>
</evidence>
<reference evidence="3" key="1">
    <citation type="submission" date="2016-10" db="EMBL/GenBank/DDBJ databases">
        <authorList>
            <person name="Varghese N."/>
            <person name="Submissions S."/>
        </authorList>
    </citation>
    <scope>NUCLEOTIDE SEQUENCE [LARGE SCALE GENOMIC DNA]</scope>
    <source>
        <strain evidence="3">DSM 18887</strain>
    </source>
</reference>
<dbReference type="OrthoDB" id="7068720at2"/>
<dbReference type="PANTHER" id="PTHR43179:SF7">
    <property type="entry name" value="RHAMNOSYLTRANSFERASE WBBL"/>
    <property type="match status" value="1"/>
</dbReference>
<gene>
    <name evidence="2" type="ORF">SAMN03080615_03373</name>
</gene>
<keyword evidence="3" id="KW-1185">Reference proteome</keyword>
<evidence type="ECO:0000259" key="1">
    <source>
        <dbReference type="Pfam" id="PF00535"/>
    </source>
</evidence>
<sequence>MLKIFEKSNKLTEEKIRSIIAKDFDADFYRQEYELVLNGQDPLEHFIKVGSNEGFDPCGWFSIDDYLIDFPDVSETGVNPFFHYLYYGRKEERNIKPSKRNKTTLSDNPLVDPASHTVDDDADTFYHSLYYKEARNLLDNESFTPERWKKWIKKVKQESTPHPNVKAYIESAVVSERGSSGLLVGWVVSSPDSIVWIEDEEGSPTFLTQAHRIFREDVYKAFLTSFDKAEINSGCLVPVKNISPKETLSIYALSSKGVHRLSSAEVGYLDSQPAEMAKWLFTIESKPSDQVDIFRHIFWPMLSEQLTRNNRVIARMPVSVEQYGEVRDPLISIIIPLYGRIDFIEGQMVSFVLDEFIKSQTEIIYVVDDPTLVEKLRTLAKEIYDLYKVSFKVVFGGVNRGFSGANNLGAEHASGTYLLFMNSDVFPKSPGWLGPMLEALKTNPELGVIAPRLLFADGSIQHAGMEFQYRSDIGIWINHHPHMGLDPILDPHQTLTEMPAVTGACMLISREDFDAVEGWDTGYLIGDFEDSDLCLKLLEKGKGCGYLPTVELTHLERQSFGLTGTPDFRTKVVILNASRHMTRWSDLIEKLAAKSEAAIKL</sequence>
<feature type="domain" description="Glycosyltransferase 2-like" evidence="1">
    <location>
        <begin position="332"/>
        <end position="513"/>
    </location>
</feature>
<dbReference type="Pfam" id="PF00535">
    <property type="entry name" value="Glycos_transf_2"/>
    <property type="match status" value="1"/>
</dbReference>
<dbReference type="SUPFAM" id="SSF53448">
    <property type="entry name" value="Nucleotide-diphospho-sugar transferases"/>
    <property type="match status" value="1"/>
</dbReference>
<organism evidence="2 3">
    <name type="scientific">Amphritea atlantica</name>
    <dbReference type="NCBI Taxonomy" id="355243"/>
    <lineage>
        <taxon>Bacteria</taxon>
        <taxon>Pseudomonadati</taxon>
        <taxon>Pseudomonadota</taxon>
        <taxon>Gammaproteobacteria</taxon>
        <taxon>Oceanospirillales</taxon>
        <taxon>Oceanospirillaceae</taxon>
        <taxon>Amphritea</taxon>
    </lineage>
</organism>
<dbReference type="PANTHER" id="PTHR43179">
    <property type="entry name" value="RHAMNOSYLTRANSFERASE WBBL"/>
    <property type="match status" value="1"/>
</dbReference>
<dbReference type="STRING" id="355243.SAMN03080615_03373"/>
<dbReference type="GO" id="GO:0016740">
    <property type="term" value="F:transferase activity"/>
    <property type="evidence" value="ECO:0007669"/>
    <property type="project" value="UniProtKB-KW"/>
</dbReference>
<dbReference type="EMBL" id="FOGB01000012">
    <property type="protein sequence ID" value="SEQ95362.1"/>
    <property type="molecule type" value="Genomic_DNA"/>
</dbReference>
<keyword evidence="2" id="KW-0808">Transferase</keyword>